<dbReference type="Pfam" id="PF04542">
    <property type="entry name" value="Sigma70_r2"/>
    <property type="match status" value="1"/>
</dbReference>
<dbReference type="Pfam" id="PF08281">
    <property type="entry name" value="Sigma70_r4_2"/>
    <property type="match status" value="1"/>
</dbReference>
<reference evidence="8" key="1">
    <citation type="journal article" date="2019" name="Int. J. Syst. Evol. Microbiol.">
        <title>The Global Catalogue of Microorganisms (GCM) 10K type strain sequencing project: providing services to taxonomists for standard genome sequencing and annotation.</title>
        <authorList>
            <consortium name="The Broad Institute Genomics Platform"/>
            <consortium name="The Broad Institute Genome Sequencing Center for Infectious Disease"/>
            <person name="Wu L."/>
            <person name="Ma J."/>
        </authorList>
    </citation>
    <scope>NUCLEOTIDE SEQUENCE [LARGE SCALE GENOMIC DNA]</scope>
    <source>
        <strain evidence="8">CCUG 58938</strain>
    </source>
</reference>
<dbReference type="CDD" id="cd06171">
    <property type="entry name" value="Sigma70_r4"/>
    <property type="match status" value="1"/>
</dbReference>
<evidence type="ECO:0000313" key="8">
    <source>
        <dbReference type="Proteomes" id="UP001597112"/>
    </source>
</evidence>
<dbReference type="InterPro" id="IPR007627">
    <property type="entry name" value="RNA_pol_sigma70_r2"/>
</dbReference>
<dbReference type="Gene3D" id="1.10.10.10">
    <property type="entry name" value="Winged helix-like DNA-binding domain superfamily/Winged helix DNA-binding domain"/>
    <property type="match status" value="1"/>
</dbReference>
<dbReference type="SUPFAM" id="SSF88659">
    <property type="entry name" value="Sigma3 and sigma4 domains of RNA polymerase sigma factors"/>
    <property type="match status" value="1"/>
</dbReference>
<evidence type="ECO:0000259" key="5">
    <source>
        <dbReference type="Pfam" id="PF04542"/>
    </source>
</evidence>
<organism evidence="7 8">
    <name type="scientific">Ohtaekwangia kribbensis</name>
    <dbReference type="NCBI Taxonomy" id="688913"/>
    <lineage>
        <taxon>Bacteria</taxon>
        <taxon>Pseudomonadati</taxon>
        <taxon>Bacteroidota</taxon>
        <taxon>Cytophagia</taxon>
        <taxon>Cytophagales</taxon>
        <taxon>Fulvivirgaceae</taxon>
        <taxon>Ohtaekwangia</taxon>
    </lineage>
</organism>
<protein>
    <submittedName>
        <fullName evidence="7">RNA polymerase sigma factor</fullName>
    </submittedName>
</protein>
<evidence type="ECO:0000256" key="2">
    <source>
        <dbReference type="ARBA" id="ARBA00023015"/>
    </source>
</evidence>
<keyword evidence="3" id="KW-0731">Sigma factor</keyword>
<dbReference type="PANTHER" id="PTHR43133:SF51">
    <property type="entry name" value="RNA POLYMERASE SIGMA FACTOR"/>
    <property type="match status" value="1"/>
</dbReference>
<dbReference type="InterPro" id="IPR013249">
    <property type="entry name" value="RNA_pol_sigma70_r4_t2"/>
</dbReference>
<evidence type="ECO:0000256" key="3">
    <source>
        <dbReference type="ARBA" id="ARBA00023082"/>
    </source>
</evidence>
<evidence type="ECO:0000256" key="1">
    <source>
        <dbReference type="ARBA" id="ARBA00010641"/>
    </source>
</evidence>
<sequence>MILDPDLPLIDRILAGEQNVFAELINRHKQYAYTIAVKILQNRPEAEEAAQDAFIKAYQNLAGFNRQARFSTWLYRIVFNTSISYKRKNNKVFQSIENTVIVYNHEGEVSLEKTDKTRYLNQAMMKLNEADRTALTLFYLDEFSLDEIADITGMQANTVKVRIHRARQRLADELKILLNHEALTL</sequence>
<dbReference type="InterPro" id="IPR039425">
    <property type="entry name" value="RNA_pol_sigma-70-like"/>
</dbReference>
<feature type="domain" description="RNA polymerase sigma-70 region 2" evidence="5">
    <location>
        <begin position="24"/>
        <end position="91"/>
    </location>
</feature>
<dbReference type="RefSeq" id="WP_377576327.1">
    <property type="nucleotide sequence ID" value="NZ_JBHTKA010000001.1"/>
</dbReference>
<dbReference type="InterPro" id="IPR014284">
    <property type="entry name" value="RNA_pol_sigma-70_dom"/>
</dbReference>
<name>A0ABW3JYB0_9BACT</name>
<keyword evidence="8" id="KW-1185">Reference proteome</keyword>
<dbReference type="Proteomes" id="UP001597112">
    <property type="component" value="Unassembled WGS sequence"/>
</dbReference>
<keyword evidence="2" id="KW-0805">Transcription regulation</keyword>
<dbReference type="Gene3D" id="1.10.1740.10">
    <property type="match status" value="1"/>
</dbReference>
<dbReference type="InterPro" id="IPR036388">
    <property type="entry name" value="WH-like_DNA-bd_sf"/>
</dbReference>
<keyword evidence="4" id="KW-0804">Transcription</keyword>
<dbReference type="SUPFAM" id="SSF88946">
    <property type="entry name" value="Sigma2 domain of RNA polymerase sigma factors"/>
    <property type="match status" value="1"/>
</dbReference>
<evidence type="ECO:0000259" key="6">
    <source>
        <dbReference type="Pfam" id="PF08281"/>
    </source>
</evidence>
<dbReference type="PANTHER" id="PTHR43133">
    <property type="entry name" value="RNA POLYMERASE ECF-TYPE SIGMA FACTO"/>
    <property type="match status" value="1"/>
</dbReference>
<feature type="domain" description="RNA polymerase sigma factor 70 region 4 type 2" evidence="6">
    <location>
        <begin position="119"/>
        <end position="170"/>
    </location>
</feature>
<dbReference type="NCBIfam" id="TIGR02937">
    <property type="entry name" value="sigma70-ECF"/>
    <property type="match status" value="1"/>
</dbReference>
<comment type="similarity">
    <text evidence="1">Belongs to the sigma-70 factor family. ECF subfamily.</text>
</comment>
<dbReference type="EMBL" id="JBHTKA010000001">
    <property type="protein sequence ID" value="MFD0998884.1"/>
    <property type="molecule type" value="Genomic_DNA"/>
</dbReference>
<proteinExistence type="inferred from homology"/>
<comment type="caution">
    <text evidence="7">The sequence shown here is derived from an EMBL/GenBank/DDBJ whole genome shotgun (WGS) entry which is preliminary data.</text>
</comment>
<accession>A0ABW3JYB0</accession>
<evidence type="ECO:0000313" key="7">
    <source>
        <dbReference type="EMBL" id="MFD0998884.1"/>
    </source>
</evidence>
<gene>
    <name evidence="7" type="ORF">ACFQ21_06175</name>
</gene>
<dbReference type="InterPro" id="IPR013325">
    <property type="entry name" value="RNA_pol_sigma_r2"/>
</dbReference>
<dbReference type="InterPro" id="IPR013324">
    <property type="entry name" value="RNA_pol_sigma_r3/r4-like"/>
</dbReference>
<evidence type="ECO:0000256" key="4">
    <source>
        <dbReference type="ARBA" id="ARBA00023163"/>
    </source>
</evidence>